<keyword evidence="4" id="KW-1185">Reference proteome</keyword>
<gene>
    <name evidence="3" type="ORF">BAU17_02645</name>
</gene>
<comment type="caution">
    <text evidence="3">The sequence shown here is derived from an EMBL/GenBank/DDBJ whole genome shotgun (WGS) entry which is preliminary data.</text>
</comment>
<reference evidence="3 4" key="1">
    <citation type="submission" date="2016-06" db="EMBL/GenBank/DDBJ databases">
        <title>Four novel species of enterococci isolated from chicken manure.</title>
        <authorList>
            <person name="Van Tyne D."/>
        </authorList>
    </citation>
    <scope>NUCLEOTIDE SEQUENCE [LARGE SCALE GENOMIC DNA]</scope>
    <source>
        <strain evidence="3 4">CU12B</strain>
    </source>
</reference>
<organism evidence="3 4">
    <name type="scientific">Candidatus Enterococcus willemsii</name>
    <dbReference type="NCBI Taxonomy" id="1857215"/>
    <lineage>
        <taxon>Bacteria</taxon>
        <taxon>Bacillati</taxon>
        <taxon>Bacillota</taxon>
        <taxon>Bacilli</taxon>
        <taxon>Lactobacillales</taxon>
        <taxon>Enterococcaceae</taxon>
        <taxon>Enterococcus</taxon>
    </lineage>
</organism>
<sequence length="227" mass="25325">MKKICVLFLVGMMLGACSNRSNESPLQQSIPSETNVNDTSNVSKQTIDSSIVLDSQSSEEANPFPYAVNVDDLAAVEDKGGAYPISVKHTEFVAEGINIPNKITLDQAIIYVTERALYIQDSQPEKGISENHSTMYIVSIDTIPTKEITLFGGIGSDENKRTVKVNTRLTLHSFDSFEDVNNTLPIFDKDEYYLFYNKQGTVSLATRNFAGNVEMENRDTMLEYVRK</sequence>
<accession>A0ABQ6Z1N2</accession>
<evidence type="ECO:0000313" key="4">
    <source>
        <dbReference type="Proteomes" id="UP000782705"/>
    </source>
</evidence>
<dbReference type="Proteomes" id="UP000782705">
    <property type="component" value="Unassembled WGS sequence"/>
</dbReference>
<feature type="region of interest" description="Disordered" evidence="1">
    <location>
        <begin position="22"/>
        <end position="41"/>
    </location>
</feature>
<dbReference type="PROSITE" id="PS51257">
    <property type="entry name" value="PROKAR_LIPOPROTEIN"/>
    <property type="match status" value="1"/>
</dbReference>
<dbReference type="EMBL" id="MAEL01000015">
    <property type="protein sequence ID" value="KAF1305408.1"/>
    <property type="molecule type" value="Genomic_DNA"/>
</dbReference>
<feature type="signal peptide" evidence="2">
    <location>
        <begin position="1"/>
        <end position="18"/>
    </location>
</feature>
<evidence type="ECO:0000256" key="1">
    <source>
        <dbReference type="SAM" id="MobiDB-lite"/>
    </source>
</evidence>
<protein>
    <recommendedName>
        <fullName evidence="5">Lipoprotein</fullName>
    </recommendedName>
</protein>
<dbReference type="RefSeq" id="WP_161901259.1">
    <property type="nucleotide sequence ID" value="NZ_MAEL01000015.1"/>
</dbReference>
<evidence type="ECO:0008006" key="5">
    <source>
        <dbReference type="Google" id="ProtNLM"/>
    </source>
</evidence>
<name>A0ABQ6Z1N2_9ENTE</name>
<evidence type="ECO:0000256" key="2">
    <source>
        <dbReference type="SAM" id="SignalP"/>
    </source>
</evidence>
<feature type="chain" id="PRO_5046263932" description="Lipoprotein" evidence="2">
    <location>
        <begin position="19"/>
        <end position="227"/>
    </location>
</feature>
<proteinExistence type="predicted"/>
<keyword evidence="2" id="KW-0732">Signal</keyword>
<evidence type="ECO:0000313" key="3">
    <source>
        <dbReference type="EMBL" id="KAF1305408.1"/>
    </source>
</evidence>